<dbReference type="GO" id="GO:0016301">
    <property type="term" value="F:kinase activity"/>
    <property type="evidence" value="ECO:0007669"/>
    <property type="project" value="UniProtKB-KW"/>
</dbReference>
<evidence type="ECO:0000256" key="3">
    <source>
        <dbReference type="ARBA" id="ARBA00012438"/>
    </source>
</evidence>
<evidence type="ECO:0000313" key="9">
    <source>
        <dbReference type="EMBL" id="NSJ85988.1"/>
    </source>
</evidence>
<dbReference type="InterPro" id="IPR050351">
    <property type="entry name" value="BphY/WalK/GraS-like"/>
</dbReference>
<evidence type="ECO:0000256" key="4">
    <source>
        <dbReference type="ARBA" id="ARBA00022553"/>
    </source>
</evidence>
<dbReference type="PROSITE" id="PS50109">
    <property type="entry name" value="HIS_KIN"/>
    <property type="match status" value="1"/>
</dbReference>
<dbReference type="SMART" id="SM00388">
    <property type="entry name" value="HisKA"/>
    <property type="match status" value="1"/>
</dbReference>
<reference evidence="9 10" key="1">
    <citation type="journal article" date="2020" name="Cell Host Microbe">
        <title>Functional and Genomic Variation between Human-Derived Isolates of Lachnospiraceae Reveals Inter- and Intra-Species Diversity.</title>
        <authorList>
            <person name="Sorbara M.T."/>
            <person name="Littmann E.R."/>
            <person name="Fontana E."/>
            <person name="Moody T.U."/>
            <person name="Kohout C.E."/>
            <person name="Gjonbalaj M."/>
            <person name="Eaton V."/>
            <person name="Seok R."/>
            <person name="Leiner I.M."/>
            <person name="Pamer E.G."/>
        </authorList>
    </citation>
    <scope>NUCLEOTIDE SEQUENCE [LARGE SCALE GENOMIC DNA]</scope>
    <source>
        <strain evidence="9 10">MSK.15.26</strain>
    </source>
</reference>
<sequence length="311" mass="34926">MKLLLLGILVLLLLLSVCLFAMVQYRKNLDKQMNHILEILDRALDGQKTLAVFDESADAAISERINRLLDISNASYRKADEERNVVKSLIADISHQVRTPLTNIMLYTGLLAEAEIDDQSRALTQKIQAQTEKLDFFMKELVHSSYLESDMLALHPAFSGTAELLGLVCQAEELQAMKKHISFQISSEDFQAFFDMKWTAEALGNILNNAVKYAPKGSEIQLFAESYDSFIRIHVRDQGPGISEKEQGMIFQRFYRSPSVSQEKGLGIGLYLAREILAKEGGYIKVDSSPGKGSDFSVFLSRHALSNSVYF</sequence>
<dbReference type="InterPro" id="IPR004358">
    <property type="entry name" value="Sig_transdc_His_kin-like_C"/>
</dbReference>
<dbReference type="Gene3D" id="1.10.287.130">
    <property type="match status" value="1"/>
</dbReference>
<evidence type="ECO:0000256" key="2">
    <source>
        <dbReference type="ARBA" id="ARBA00004370"/>
    </source>
</evidence>
<keyword evidence="5" id="KW-0808">Transferase</keyword>
<dbReference type="CDD" id="cd00082">
    <property type="entry name" value="HisKA"/>
    <property type="match status" value="1"/>
</dbReference>
<dbReference type="EC" id="2.7.13.3" evidence="3"/>
<comment type="subcellular location">
    <subcellularLocation>
        <location evidence="2">Membrane</location>
    </subcellularLocation>
</comment>
<dbReference type="InterPro" id="IPR003661">
    <property type="entry name" value="HisK_dim/P_dom"/>
</dbReference>
<feature type="domain" description="Histidine kinase" evidence="8">
    <location>
        <begin position="92"/>
        <end position="304"/>
    </location>
</feature>
<comment type="caution">
    <text evidence="9">The sequence shown here is derived from an EMBL/GenBank/DDBJ whole genome shotgun (WGS) entry which is preliminary data.</text>
</comment>
<name>A0ABX2IA71_BLAHA</name>
<dbReference type="SUPFAM" id="SSF47384">
    <property type="entry name" value="Homodimeric domain of signal transducing histidine kinase"/>
    <property type="match status" value="1"/>
</dbReference>
<organism evidence="9 10">
    <name type="scientific">Blautia hansenii</name>
    <name type="common">Ruminococcus hansenii</name>
    <dbReference type="NCBI Taxonomy" id="1322"/>
    <lineage>
        <taxon>Bacteria</taxon>
        <taxon>Bacillati</taxon>
        <taxon>Bacillota</taxon>
        <taxon>Clostridia</taxon>
        <taxon>Lachnospirales</taxon>
        <taxon>Lachnospiraceae</taxon>
        <taxon>Blautia</taxon>
    </lineage>
</organism>
<dbReference type="InterPro" id="IPR036890">
    <property type="entry name" value="HATPase_C_sf"/>
</dbReference>
<dbReference type="SUPFAM" id="SSF55874">
    <property type="entry name" value="ATPase domain of HSP90 chaperone/DNA topoisomerase II/histidine kinase"/>
    <property type="match status" value="1"/>
</dbReference>
<evidence type="ECO:0000256" key="1">
    <source>
        <dbReference type="ARBA" id="ARBA00000085"/>
    </source>
</evidence>
<keyword evidence="7" id="KW-0902">Two-component regulatory system</keyword>
<comment type="catalytic activity">
    <reaction evidence="1">
        <text>ATP + protein L-histidine = ADP + protein N-phospho-L-histidine.</text>
        <dbReference type="EC" id="2.7.13.3"/>
    </reaction>
</comment>
<dbReference type="Pfam" id="PF00512">
    <property type="entry name" value="HisKA"/>
    <property type="match status" value="1"/>
</dbReference>
<dbReference type="PANTHER" id="PTHR45453:SF1">
    <property type="entry name" value="PHOSPHATE REGULON SENSOR PROTEIN PHOR"/>
    <property type="match status" value="1"/>
</dbReference>
<dbReference type="CDD" id="cd00075">
    <property type="entry name" value="HATPase"/>
    <property type="match status" value="1"/>
</dbReference>
<keyword evidence="6 9" id="KW-0418">Kinase</keyword>
<evidence type="ECO:0000259" key="8">
    <source>
        <dbReference type="PROSITE" id="PS50109"/>
    </source>
</evidence>
<dbReference type="Pfam" id="PF02518">
    <property type="entry name" value="HATPase_c"/>
    <property type="match status" value="1"/>
</dbReference>
<evidence type="ECO:0000256" key="6">
    <source>
        <dbReference type="ARBA" id="ARBA00022777"/>
    </source>
</evidence>
<dbReference type="RefSeq" id="WP_173749013.1">
    <property type="nucleotide sequence ID" value="NZ_JAAITA010000007.1"/>
</dbReference>
<gene>
    <name evidence="9" type="ORF">G5A70_07345</name>
</gene>
<dbReference type="SMART" id="SM00387">
    <property type="entry name" value="HATPase_c"/>
    <property type="match status" value="1"/>
</dbReference>
<accession>A0ABX2IA71</accession>
<keyword evidence="10" id="KW-1185">Reference proteome</keyword>
<protein>
    <recommendedName>
        <fullName evidence="3">histidine kinase</fullName>
        <ecNumber evidence="3">2.7.13.3</ecNumber>
    </recommendedName>
</protein>
<evidence type="ECO:0000256" key="5">
    <source>
        <dbReference type="ARBA" id="ARBA00022679"/>
    </source>
</evidence>
<dbReference type="PRINTS" id="PR00344">
    <property type="entry name" value="BCTRLSENSOR"/>
</dbReference>
<dbReference type="InterPro" id="IPR005467">
    <property type="entry name" value="His_kinase_dom"/>
</dbReference>
<evidence type="ECO:0000313" key="10">
    <source>
        <dbReference type="Proteomes" id="UP000822142"/>
    </source>
</evidence>
<dbReference type="PANTHER" id="PTHR45453">
    <property type="entry name" value="PHOSPHATE REGULON SENSOR PROTEIN PHOR"/>
    <property type="match status" value="1"/>
</dbReference>
<proteinExistence type="predicted"/>
<dbReference type="InterPro" id="IPR036097">
    <property type="entry name" value="HisK_dim/P_sf"/>
</dbReference>
<dbReference type="EMBL" id="JAAITA010000007">
    <property type="protein sequence ID" value="NSJ85988.1"/>
    <property type="molecule type" value="Genomic_DNA"/>
</dbReference>
<evidence type="ECO:0000256" key="7">
    <source>
        <dbReference type="ARBA" id="ARBA00023012"/>
    </source>
</evidence>
<dbReference type="Proteomes" id="UP000822142">
    <property type="component" value="Unassembled WGS sequence"/>
</dbReference>
<dbReference type="InterPro" id="IPR003594">
    <property type="entry name" value="HATPase_dom"/>
</dbReference>
<dbReference type="Gene3D" id="3.30.565.10">
    <property type="entry name" value="Histidine kinase-like ATPase, C-terminal domain"/>
    <property type="match status" value="1"/>
</dbReference>
<keyword evidence="4" id="KW-0597">Phosphoprotein</keyword>